<keyword evidence="4" id="KW-1185">Reference proteome</keyword>
<dbReference type="Gene3D" id="3.40.190.10">
    <property type="entry name" value="Periplasmic binding protein-like II"/>
    <property type="match status" value="1"/>
</dbReference>
<evidence type="ECO:0000256" key="2">
    <source>
        <dbReference type="SAM" id="SignalP"/>
    </source>
</evidence>
<protein>
    <submittedName>
        <fullName evidence="3">C4-dicarboxylate ABC transporter substrate-binding protein</fullName>
    </submittedName>
</protein>
<evidence type="ECO:0000313" key="4">
    <source>
        <dbReference type="Proteomes" id="UP001162891"/>
    </source>
</evidence>
<dbReference type="PANTHER" id="PTHR42928">
    <property type="entry name" value="TRICARBOXYLATE-BINDING PROTEIN"/>
    <property type="match status" value="1"/>
</dbReference>
<dbReference type="InterPro" id="IPR005064">
    <property type="entry name" value="BUG"/>
</dbReference>
<name>A0ABM7WXD9_9BACT</name>
<dbReference type="SUPFAM" id="SSF53850">
    <property type="entry name" value="Periplasmic binding protein-like II"/>
    <property type="match status" value="1"/>
</dbReference>
<organism evidence="3 4">
    <name type="scientific">Anaeromyxobacter oryzae</name>
    <dbReference type="NCBI Taxonomy" id="2918170"/>
    <lineage>
        <taxon>Bacteria</taxon>
        <taxon>Pseudomonadati</taxon>
        <taxon>Myxococcota</taxon>
        <taxon>Myxococcia</taxon>
        <taxon>Myxococcales</taxon>
        <taxon>Cystobacterineae</taxon>
        <taxon>Anaeromyxobacteraceae</taxon>
        <taxon>Anaeromyxobacter</taxon>
    </lineage>
</organism>
<evidence type="ECO:0000313" key="3">
    <source>
        <dbReference type="EMBL" id="BDG04183.1"/>
    </source>
</evidence>
<keyword evidence="2" id="KW-0732">Signal</keyword>
<dbReference type="EMBL" id="AP025591">
    <property type="protein sequence ID" value="BDG04183.1"/>
    <property type="molecule type" value="Genomic_DNA"/>
</dbReference>
<dbReference type="CDD" id="cd07012">
    <property type="entry name" value="PBP2_Bug_TTT"/>
    <property type="match status" value="1"/>
</dbReference>
<dbReference type="Proteomes" id="UP001162891">
    <property type="component" value="Chromosome"/>
</dbReference>
<dbReference type="RefSeq" id="WP_248352552.1">
    <property type="nucleotide sequence ID" value="NZ_AP025591.1"/>
</dbReference>
<dbReference type="Gene3D" id="3.40.190.150">
    <property type="entry name" value="Bordetella uptake gene, domain 1"/>
    <property type="match status" value="1"/>
</dbReference>
<dbReference type="InterPro" id="IPR042100">
    <property type="entry name" value="Bug_dom1"/>
</dbReference>
<dbReference type="PIRSF" id="PIRSF017082">
    <property type="entry name" value="YflP"/>
    <property type="match status" value="1"/>
</dbReference>
<dbReference type="Pfam" id="PF03401">
    <property type="entry name" value="TctC"/>
    <property type="match status" value="1"/>
</dbReference>
<accession>A0ABM7WXD9</accession>
<evidence type="ECO:0000256" key="1">
    <source>
        <dbReference type="ARBA" id="ARBA00006987"/>
    </source>
</evidence>
<gene>
    <name evidence="3" type="ORF">AMOR_31790</name>
</gene>
<sequence length="335" mass="35442">MRRLSKDLFPTYRARLPLAAAAALALAAGASPARAWEPDKAECIAPANPGGGWDTICRVTSGVLQKTGAIKTPMYVTNMPGGSGAVAIANVIAKRKGDGGVIVAASNSLTFTMAMKRTPHGYGDVIPLAQIAAEYGGFFVNADSKLKTLGDLVAALRANPSSVSFAGGSAPGSLDHIKLALLAKAVGVDPTKLVYVPFQGGGEAITALLGGHADAAAIDLAEAAPQLEAGKIRCLGLMSDKRSSKFKDLPTTYEQGVKVSFPIWRGVYMAPGASPEAVAFWSRALQKMTSTPEWNAEREKLAWEPTQRYGDEFKQFVKDEQARYEALLKELGFQK</sequence>
<proteinExistence type="inferred from homology"/>
<dbReference type="PANTHER" id="PTHR42928:SF3">
    <property type="entry name" value="UPF0065 PROTEIN YFLP"/>
    <property type="match status" value="1"/>
</dbReference>
<comment type="similarity">
    <text evidence="1">Belongs to the UPF0065 (bug) family.</text>
</comment>
<reference evidence="4" key="1">
    <citation type="journal article" date="2022" name="Int. J. Syst. Evol. Microbiol.">
        <title>Anaeromyxobacter oryzae sp. nov., Anaeromyxobacter diazotrophicus sp. nov. and Anaeromyxobacter paludicola sp. nov., isolated from paddy soils.</title>
        <authorList>
            <person name="Itoh H."/>
            <person name="Xu Z."/>
            <person name="Mise K."/>
            <person name="Masuda Y."/>
            <person name="Ushijima N."/>
            <person name="Hayakawa C."/>
            <person name="Shiratori Y."/>
            <person name="Senoo K."/>
        </authorList>
    </citation>
    <scope>NUCLEOTIDE SEQUENCE [LARGE SCALE GENOMIC DNA]</scope>
    <source>
        <strain evidence="4">Red232</strain>
    </source>
</reference>
<feature type="signal peptide" evidence="2">
    <location>
        <begin position="1"/>
        <end position="35"/>
    </location>
</feature>
<feature type="chain" id="PRO_5046175911" evidence="2">
    <location>
        <begin position="36"/>
        <end position="335"/>
    </location>
</feature>